<sequence length="186" mass="21265">MPWGQESIFDSLLIVMAIIGLFLGTEKWCKYGFHLKALSFITAGVLIAALMVGGPIYMNQTIRNLTSLLNDDKGIEKKLLSRLEHKDCDFVMMAQKVISERAFMKNGVLRTYENCEGEEVVFTPTQEDIDTFKEWVITEACMDAMTRGTKRNTVAWIFIVVFSVLLGLARCFRKRHEKQVVEEKLT</sequence>
<reference evidence="2 3" key="1">
    <citation type="submission" date="2024-03" db="EMBL/GenBank/DDBJ databases">
        <title>Sulfurimonas sp. HSL3-1.</title>
        <authorList>
            <person name="Wang S."/>
        </authorList>
    </citation>
    <scope>NUCLEOTIDE SEQUENCE [LARGE SCALE GENOMIC DNA]</scope>
    <source>
        <strain evidence="2 3">HSL3-1</strain>
    </source>
</reference>
<dbReference type="Proteomes" id="UP001447842">
    <property type="component" value="Chromosome"/>
</dbReference>
<keyword evidence="3" id="KW-1185">Reference proteome</keyword>
<dbReference type="EMBL" id="CP147920">
    <property type="protein sequence ID" value="XAU14352.1"/>
    <property type="molecule type" value="Genomic_DNA"/>
</dbReference>
<gene>
    <name evidence="2" type="ORF">WCY31_08815</name>
</gene>
<proteinExistence type="predicted"/>
<keyword evidence="1" id="KW-1133">Transmembrane helix</keyword>
<keyword evidence="1" id="KW-0472">Membrane</keyword>
<feature type="transmembrane region" description="Helical" evidence="1">
    <location>
        <begin position="153"/>
        <end position="172"/>
    </location>
</feature>
<organism evidence="2 3">
    <name type="scientific">Sulfurimonas diazotrophicus</name>
    <dbReference type="NCBI Taxonomy" id="3131939"/>
    <lineage>
        <taxon>Bacteria</taxon>
        <taxon>Pseudomonadati</taxon>
        <taxon>Campylobacterota</taxon>
        <taxon>Epsilonproteobacteria</taxon>
        <taxon>Campylobacterales</taxon>
        <taxon>Sulfurimonadaceae</taxon>
        <taxon>Sulfurimonas</taxon>
    </lineage>
</organism>
<keyword evidence="1" id="KW-0812">Transmembrane</keyword>
<name>A0ABZ3H7I0_9BACT</name>
<dbReference type="RefSeq" id="WP_345972091.1">
    <property type="nucleotide sequence ID" value="NZ_CP147920.1"/>
</dbReference>
<feature type="transmembrane region" description="Helical" evidence="1">
    <location>
        <begin position="6"/>
        <end position="25"/>
    </location>
</feature>
<accession>A0ABZ3H7I0</accession>
<protein>
    <submittedName>
        <fullName evidence="2">Uncharacterized protein</fullName>
    </submittedName>
</protein>
<evidence type="ECO:0000256" key="1">
    <source>
        <dbReference type="SAM" id="Phobius"/>
    </source>
</evidence>
<feature type="transmembrane region" description="Helical" evidence="1">
    <location>
        <begin position="37"/>
        <end position="58"/>
    </location>
</feature>
<evidence type="ECO:0000313" key="3">
    <source>
        <dbReference type="Proteomes" id="UP001447842"/>
    </source>
</evidence>
<evidence type="ECO:0000313" key="2">
    <source>
        <dbReference type="EMBL" id="XAU14352.1"/>
    </source>
</evidence>